<evidence type="ECO:0000259" key="1">
    <source>
        <dbReference type="PROSITE" id="PS50994"/>
    </source>
</evidence>
<dbReference type="GO" id="GO:0003676">
    <property type="term" value="F:nucleic acid binding"/>
    <property type="evidence" value="ECO:0007669"/>
    <property type="project" value="InterPro"/>
</dbReference>
<dbReference type="InterPro" id="IPR012337">
    <property type="entry name" value="RNaseH-like_sf"/>
</dbReference>
<evidence type="ECO:0000313" key="2">
    <source>
        <dbReference type="EMBL" id="KKP47042.1"/>
    </source>
</evidence>
<dbReference type="PANTHER" id="PTHR35004">
    <property type="entry name" value="TRANSPOSASE RV3428C-RELATED"/>
    <property type="match status" value="1"/>
</dbReference>
<organism evidence="2 3">
    <name type="scientific">Candidatus Woesebacteria bacterium GW2011_GWA2_33_28</name>
    <dbReference type="NCBI Taxonomy" id="1618561"/>
    <lineage>
        <taxon>Bacteria</taxon>
        <taxon>Candidatus Woeseibacteriota</taxon>
    </lineage>
</organism>
<reference evidence="2 3" key="1">
    <citation type="journal article" date="2015" name="Nature">
        <title>rRNA introns, odd ribosomes, and small enigmatic genomes across a large radiation of phyla.</title>
        <authorList>
            <person name="Brown C.T."/>
            <person name="Hug L.A."/>
            <person name="Thomas B.C."/>
            <person name="Sharon I."/>
            <person name="Castelle C.J."/>
            <person name="Singh A."/>
            <person name="Wilkins M.J."/>
            <person name="Williams K.H."/>
            <person name="Banfield J.F."/>
        </authorList>
    </citation>
    <scope>NUCLEOTIDE SEQUENCE [LARGE SCALE GENOMIC DNA]</scope>
</reference>
<protein>
    <submittedName>
        <fullName evidence="2">Integrase family protein</fullName>
    </submittedName>
</protein>
<dbReference type="Proteomes" id="UP000033995">
    <property type="component" value="Unassembled WGS sequence"/>
</dbReference>
<accession>A0A0G0CUN2</accession>
<gene>
    <name evidence="2" type="ORF">UR38_C0006G0045</name>
</gene>
<dbReference type="GO" id="GO:0015074">
    <property type="term" value="P:DNA integration"/>
    <property type="evidence" value="ECO:0007669"/>
    <property type="project" value="InterPro"/>
</dbReference>
<dbReference type="PROSITE" id="PS50994">
    <property type="entry name" value="INTEGRASE"/>
    <property type="match status" value="1"/>
</dbReference>
<evidence type="ECO:0000313" key="3">
    <source>
        <dbReference type="Proteomes" id="UP000033995"/>
    </source>
</evidence>
<sequence length="232" mass="27652">MFAVFKFWKEYIKEFGKPISIYLDKYSTYKVNFKNAVDNLELLTQFQKALNILDIKMISANTPQAKGRVERLFQTLQDRLTKELKLNNINTIEGGNTFLKDVFVPKFNKKFSVVPNKPENLHRKLTRSEMLNLKSTFSVKNIRIMHNDFTIKFKSKLFQLEKTQPVTIYQRQEVQIEEHLNNKIKIKHKDKYLNYFTLTTKPPKQKINPLVLTAHKTNFIPPKKHPWRNFKF</sequence>
<dbReference type="PANTHER" id="PTHR35004:SF7">
    <property type="entry name" value="INTEGRASE PROTEIN"/>
    <property type="match status" value="1"/>
</dbReference>
<dbReference type="AlphaFoldDB" id="A0A0G0CUN2"/>
<dbReference type="InterPro" id="IPR036397">
    <property type="entry name" value="RNaseH_sf"/>
</dbReference>
<dbReference type="InterPro" id="IPR001584">
    <property type="entry name" value="Integrase_cat-core"/>
</dbReference>
<dbReference type="Gene3D" id="3.30.420.10">
    <property type="entry name" value="Ribonuclease H-like superfamily/Ribonuclease H"/>
    <property type="match status" value="1"/>
</dbReference>
<comment type="caution">
    <text evidence="2">The sequence shown here is derived from an EMBL/GenBank/DDBJ whole genome shotgun (WGS) entry which is preliminary data.</text>
</comment>
<name>A0A0G0CUN2_9BACT</name>
<proteinExistence type="predicted"/>
<dbReference type="EMBL" id="LBOZ01000006">
    <property type="protein sequence ID" value="KKP47042.1"/>
    <property type="molecule type" value="Genomic_DNA"/>
</dbReference>
<feature type="domain" description="Integrase catalytic" evidence="1">
    <location>
        <begin position="1"/>
        <end position="126"/>
    </location>
</feature>
<dbReference type="SUPFAM" id="SSF53098">
    <property type="entry name" value="Ribonuclease H-like"/>
    <property type="match status" value="1"/>
</dbReference>